<dbReference type="InParanoid" id="F0XKP0"/>
<dbReference type="Proteomes" id="UP000007796">
    <property type="component" value="Unassembled WGS sequence"/>
</dbReference>
<organism evidence="3">
    <name type="scientific">Grosmannia clavigera (strain kw1407 / UAMH 11150)</name>
    <name type="common">Blue stain fungus</name>
    <name type="synonym">Graphiocladiella clavigera</name>
    <dbReference type="NCBI Taxonomy" id="655863"/>
    <lineage>
        <taxon>Eukaryota</taxon>
        <taxon>Fungi</taxon>
        <taxon>Dikarya</taxon>
        <taxon>Ascomycota</taxon>
        <taxon>Pezizomycotina</taxon>
        <taxon>Sordariomycetes</taxon>
        <taxon>Sordariomycetidae</taxon>
        <taxon>Ophiostomatales</taxon>
        <taxon>Ophiostomataceae</taxon>
        <taxon>Leptographium</taxon>
    </lineage>
</organism>
<dbReference type="GeneID" id="25981918"/>
<gene>
    <name evidence="2" type="ORF">CMQ_8280</name>
</gene>
<name>F0XKP0_GROCL</name>
<dbReference type="HOGENOM" id="CLU_1304987_0_0_1"/>
<reference evidence="2 3" key="1">
    <citation type="journal article" date="2011" name="Proc. Natl. Acad. Sci. U.S.A.">
        <title>Genome and transcriptome analyses of the mountain pine beetle-fungal symbiont Grosmannia clavigera, a lodgepole pine pathogen.</title>
        <authorList>
            <person name="DiGuistini S."/>
            <person name="Wang Y."/>
            <person name="Liao N.Y."/>
            <person name="Taylor G."/>
            <person name="Tanguay P."/>
            <person name="Feau N."/>
            <person name="Henrissat B."/>
            <person name="Chan S.K."/>
            <person name="Hesse-Orce U."/>
            <person name="Alamouti S.M."/>
            <person name="Tsui C.K.M."/>
            <person name="Docking R.T."/>
            <person name="Levasseur A."/>
            <person name="Haridas S."/>
            <person name="Robertson G."/>
            <person name="Birol I."/>
            <person name="Holt R.A."/>
            <person name="Marra M.A."/>
            <person name="Hamelin R.C."/>
            <person name="Hirst M."/>
            <person name="Jones S.J.M."/>
            <person name="Bohlmann J."/>
            <person name="Breuil C."/>
        </authorList>
    </citation>
    <scope>NUCLEOTIDE SEQUENCE [LARGE SCALE GENOMIC DNA]</scope>
    <source>
        <strain evidence="3">kw1407 / UAMH 11150</strain>
    </source>
</reference>
<evidence type="ECO:0000256" key="1">
    <source>
        <dbReference type="SAM" id="MobiDB-lite"/>
    </source>
</evidence>
<protein>
    <submittedName>
        <fullName evidence="2">Uncharacterized protein</fullName>
    </submittedName>
</protein>
<evidence type="ECO:0000313" key="3">
    <source>
        <dbReference type="Proteomes" id="UP000007796"/>
    </source>
</evidence>
<dbReference type="OrthoDB" id="2149705at2759"/>
<proteinExistence type="predicted"/>
<dbReference type="RefSeq" id="XP_014171296.1">
    <property type="nucleotide sequence ID" value="XM_014315821.1"/>
</dbReference>
<sequence>MLDYSLVASSGISLENISGIYYLHKLILDAKKMDQDVKDAGRDSHVENIVRHRKNHEFRNYKLPTQRMWIYETRPASAIRFRATISHGKRPGEIKNPSGLRNDEFDRGDLAGRVQFGYEILKLERLAQPISLEELKKNGWLKGPPQKYCFVMPAFDKVLQARELELVFDATTARASGTTACKATQVKETVGKDEIGNDDGAGQSGGPTNCS</sequence>
<keyword evidence="3" id="KW-1185">Reference proteome</keyword>
<feature type="region of interest" description="Disordered" evidence="1">
    <location>
        <begin position="186"/>
        <end position="211"/>
    </location>
</feature>
<accession>F0XKP0</accession>
<dbReference type="eggNOG" id="ENOG502SYX6">
    <property type="taxonomic scope" value="Eukaryota"/>
</dbReference>
<evidence type="ECO:0000313" key="2">
    <source>
        <dbReference type="EMBL" id="EFX01814.1"/>
    </source>
</evidence>
<dbReference type="AlphaFoldDB" id="F0XKP0"/>
<dbReference type="EMBL" id="GL629788">
    <property type="protein sequence ID" value="EFX01814.1"/>
    <property type="molecule type" value="Genomic_DNA"/>
</dbReference>